<dbReference type="Pfam" id="PF06580">
    <property type="entry name" value="His_kinase"/>
    <property type="match status" value="1"/>
</dbReference>
<dbReference type="Gene3D" id="3.30.565.10">
    <property type="entry name" value="Histidine kinase-like ATPase, C-terminal domain"/>
    <property type="match status" value="1"/>
</dbReference>
<organism evidence="3 4">
    <name type="scientific">Sphingobacterium daejeonense</name>
    <dbReference type="NCBI Taxonomy" id="371142"/>
    <lineage>
        <taxon>Bacteria</taxon>
        <taxon>Pseudomonadati</taxon>
        <taxon>Bacteroidota</taxon>
        <taxon>Sphingobacteriia</taxon>
        <taxon>Sphingobacteriales</taxon>
        <taxon>Sphingobacteriaceae</taxon>
        <taxon>Sphingobacterium</taxon>
    </lineage>
</organism>
<name>A0ABW3RFZ7_9SPHI</name>
<keyword evidence="3" id="KW-0418">Kinase</keyword>
<evidence type="ECO:0000256" key="1">
    <source>
        <dbReference type="SAM" id="Phobius"/>
    </source>
</evidence>
<feature type="transmembrane region" description="Helical" evidence="1">
    <location>
        <begin position="43"/>
        <end position="65"/>
    </location>
</feature>
<evidence type="ECO:0000259" key="2">
    <source>
        <dbReference type="Pfam" id="PF06580"/>
    </source>
</evidence>
<dbReference type="EMBL" id="JBHTKY010000001">
    <property type="protein sequence ID" value="MFD1163996.1"/>
    <property type="molecule type" value="Genomic_DNA"/>
</dbReference>
<dbReference type="InterPro" id="IPR010559">
    <property type="entry name" value="Sig_transdc_His_kin_internal"/>
</dbReference>
<feature type="transmembrane region" description="Helical" evidence="1">
    <location>
        <begin position="77"/>
        <end position="98"/>
    </location>
</feature>
<dbReference type="PANTHER" id="PTHR34220">
    <property type="entry name" value="SENSOR HISTIDINE KINASE YPDA"/>
    <property type="match status" value="1"/>
</dbReference>
<evidence type="ECO:0000313" key="3">
    <source>
        <dbReference type="EMBL" id="MFD1163996.1"/>
    </source>
</evidence>
<dbReference type="EC" id="2.7.13.3" evidence="3"/>
<gene>
    <name evidence="3" type="ORF">ACFQ2C_00080</name>
</gene>
<dbReference type="PANTHER" id="PTHR34220:SF7">
    <property type="entry name" value="SENSOR HISTIDINE KINASE YPDA"/>
    <property type="match status" value="1"/>
</dbReference>
<keyword evidence="3" id="KW-0808">Transferase</keyword>
<dbReference type="InterPro" id="IPR050640">
    <property type="entry name" value="Bact_2-comp_sensor_kinase"/>
</dbReference>
<dbReference type="GO" id="GO:0004673">
    <property type="term" value="F:protein histidine kinase activity"/>
    <property type="evidence" value="ECO:0007669"/>
    <property type="project" value="UniProtKB-EC"/>
</dbReference>
<reference evidence="4" key="1">
    <citation type="journal article" date="2019" name="Int. J. Syst. Evol. Microbiol.">
        <title>The Global Catalogue of Microorganisms (GCM) 10K type strain sequencing project: providing services to taxonomists for standard genome sequencing and annotation.</title>
        <authorList>
            <consortium name="The Broad Institute Genomics Platform"/>
            <consortium name="The Broad Institute Genome Sequencing Center for Infectious Disease"/>
            <person name="Wu L."/>
            <person name="Ma J."/>
        </authorList>
    </citation>
    <scope>NUCLEOTIDE SEQUENCE [LARGE SCALE GENOMIC DNA]</scope>
    <source>
        <strain evidence="4">CCUG 52468</strain>
    </source>
</reference>
<proteinExistence type="predicted"/>
<dbReference type="RefSeq" id="WP_380894287.1">
    <property type="nucleotide sequence ID" value="NZ_JBHTKY010000001.1"/>
</dbReference>
<feature type="transmembrane region" description="Helical" evidence="1">
    <location>
        <begin position="118"/>
        <end position="141"/>
    </location>
</feature>
<keyword evidence="1" id="KW-0812">Transmembrane</keyword>
<keyword evidence="1" id="KW-1133">Transmembrane helix</keyword>
<feature type="domain" description="Signal transduction histidine kinase internal region" evidence="2">
    <location>
        <begin position="161"/>
        <end position="239"/>
    </location>
</feature>
<sequence>MKTFLTSLLYAIVISLMIYFCIAIFVLFATGSLEMSFITAPESVAGIAYGIFLYLTGSFTGLLLNKLIPDRSKALPHILGYIILTIIFAPIVVFLINFSIEVLWLGNSFDHFIQNEFWYAYIPITIIAILIGVGWYGFYYYKQFKNRQIAHQKLIAGEATAQLESLKNQIDPHFLFNSLNVLIGLIEEDQKNAITYTKSLSRIYRYILEHKDQEYVTIKEELEFAKDYITLLQLRFENSIQYENLIDVKKLNKKTVPLSLQLLLENCIKHNKISEEQPLRIRIYDESDMLVVENNLQEKSNHSASTKIGLRNIRDRYLLTSKKDIHITKSQDRFIVKMPML</sequence>
<dbReference type="InterPro" id="IPR036890">
    <property type="entry name" value="HATPase_C_sf"/>
</dbReference>
<evidence type="ECO:0000313" key="4">
    <source>
        <dbReference type="Proteomes" id="UP001597205"/>
    </source>
</evidence>
<protein>
    <submittedName>
        <fullName evidence="3">Sensor histidine kinase</fullName>
        <ecNumber evidence="3">2.7.13.3</ecNumber>
    </submittedName>
</protein>
<comment type="caution">
    <text evidence="3">The sequence shown here is derived from an EMBL/GenBank/DDBJ whole genome shotgun (WGS) entry which is preliminary data.</text>
</comment>
<dbReference type="Proteomes" id="UP001597205">
    <property type="component" value="Unassembled WGS sequence"/>
</dbReference>
<keyword evidence="4" id="KW-1185">Reference proteome</keyword>
<accession>A0ABW3RFZ7</accession>
<feature type="transmembrane region" description="Helical" evidence="1">
    <location>
        <begin position="7"/>
        <end position="31"/>
    </location>
</feature>
<keyword evidence="1" id="KW-0472">Membrane</keyword>